<comment type="caution">
    <text evidence="1">The sequence shown here is derived from an EMBL/GenBank/DDBJ whole genome shotgun (WGS) entry which is preliminary data.</text>
</comment>
<evidence type="ECO:0000313" key="1">
    <source>
        <dbReference type="EMBL" id="KAJ1207594.1"/>
    </source>
</evidence>
<dbReference type="EMBL" id="JANPWB010000002">
    <property type="protein sequence ID" value="KAJ1207594.1"/>
    <property type="molecule type" value="Genomic_DNA"/>
</dbReference>
<proteinExistence type="predicted"/>
<dbReference type="AlphaFoldDB" id="A0AAV7W642"/>
<name>A0AAV7W642_PLEWA</name>
<accession>A0AAV7W642</accession>
<protein>
    <submittedName>
        <fullName evidence="1">Uncharacterized protein</fullName>
    </submittedName>
</protein>
<evidence type="ECO:0000313" key="2">
    <source>
        <dbReference type="Proteomes" id="UP001066276"/>
    </source>
</evidence>
<dbReference type="Proteomes" id="UP001066276">
    <property type="component" value="Chromosome 1_2"/>
</dbReference>
<sequence length="89" mass="10096">MGHLICHIHARESLLGARVYTAVNEPDCRRDSLSRDAALLYVNYDIVFWMLHLNALAKPSDAFRLHEDASLFLGASLFLQIRCCESGIY</sequence>
<reference evidence="1" key="1">
    <citation type="journal article" date="2022" name="bioRxiv">
        <title>Sequencing and chromosome-scale assembly of the giantPleurodeles waltlgenome.</title>
        <authorList>
            <person name="Brown T."/>
            <person name="Elewa A."/>
            <person name="Iarovenko S."/>
            <person name="Subramanian E."/>
            <person name="Araus A.J."/>
            <person name="Petzold A."/>
            <person name="Susuki M."/>
            <person name="Suzuki K.-i.T."/>
            <person name="Hayashi T."/>
            <person name="Toyoda A."/>
            <person name="Oliveira C."/>
            <person name="Osipova E."/>
            <person name="Leigh N.D."/>
            <person name="Simon A."/>
            <person name="Yun M.H."/>
        </authorList>
    </citation>
    <scope>NUCLEOTIDE SEQUENCE</scope>
    <source>
        <strain evidence="1">20211129_DDA</strain>
        <tissue evidence="1">Liver</tissue>
    </source>
</reference>
<gene>
    <name evidence="1" type="ORF">NDU88_002985</name>
</gene>
<keyword evidence="2" id="KW-1185">Reference proteome</keyword>
<organism evidence="1 2">
    <name type="scientific">Pleurodeles waltl</name>
    <name type="common">Iberian ribbed newt</name>
    <dbReference type="NCBI Taxonomy" id="8319"/>
    <lineage>
        <taxon>Eukaryota</taxon>
        <taxon>Metazoa</taxon>
        <taxon>Chordata</taxon>
        <taxon>Craniata</taxon>
        <taxon>Vertebrata</taxon>
        <taxon>Euteleostomi</taxon>
        <taxon>Amphibia</taxon>
        <taxon>Batrachia</taxon>
        <taxon>Caudata</taxon>
        <taxon>Salamandroidea</taxon>
        <taxon>Salamandridae</taxon>
        <taxon>Pleurodelinae</taxon>
        <taxon>Pleurodeles</taxon>
    </lineage>
</organism>